<name>A0A822ZEK1_NELNU</name>
<accession>A0A822ZEK1</accession>
<keyword evidence="2" id="KW-1185">Reference proteome</keyword>
<gene>
    <name evidence="1" type="ORF">HUJ06_015759</name>
</gene>
<protein>
    <submittedName>
        <fullName evidence="1">Uncharacterized protein</fullName>
    </submittedName>
</protein>
<evidence type="ECO:0000313" key="1">
    <source>
        <dbReference type="EMBL" id="DAD41436.1"/>
    </source>
</evidence>
<sequence length="42" mass="4929">MCHYLLNSIAVSQVEPNWSSKTVFEQHREEEDEQCSGKLWSC</sequence>
<comment type="caution">
    <text evidence="1">The sequence shown here is derived from an EMBL/GenBank/DDBJ whole genome shotgun (WGS) entry which is preliminary data.</text>
</comment>
<dbReference type="AlphaFoldDB" id="A0A822ZEK1"/>
<dbReference type="EMBL" id="DUZY01000005">
    <property type="protein sequence ID" value="DAD41436.1"/>
    <property type="molecule type" value="Genomic_DNA"/>
</dbReference>
<evidence type="ECO:0000313" key="2">
    <source>
        <dbReference type="Proteomes" id="UP000607653"/>
    </source>
</evidence>
<dbReference type="Proteomes" id="UP000607653">
    <property type="component" value="Unassembled WGS sequence"/>
</dbReference>
<reference evidence="1 2" key="1">
    <citation type="journal article" date="2020" name="Mol. Biol. Evol.">
        <title>Distinct Expression and Methylation Patterns for Genes with Different Fates following a Single Whole-Genome Duplication in Flowering Plants.</title>
        <authorList>
            <person name="Shi T."/>
            <person name="Rahmani R.S."/>
            <person name="Gugger P.F."/>
            <person name="Wang M."/>
            <person name="Li H."/>
            <person name="Zhang Y."/>
            <person name="Li Z."/>
            <person name="Wang Q."/>
            <person name="Van de Peer Y."/>
            <person name="Marchal K."/>
            <person name="Chen J."/>
        </authorList>
    </citation>
    <scope>NUCLEOTIDE SEQUENCE [LARGE SCALE GENOMIC DNA]</scope>
    <source>
        <tissue evidence="1">Leaf</tissue>
    </source>
</reference>
<organism evidence="1 2">
    <name type="scientific">Nelumbo nucifera</name>
    <name type="common">Sacred lotus</name>
    <dbReference type="NCBI Taxonomy" id="4432"/>
    <lineage>
        <taxon>Eukaryota</taxon>
        <taxon>Viridiplantae</taxon>
        <taxon>Streptophyta</taxon>
        <taxon>Embryophyta</taxon>
        <taxon>Tracheophyta</taxon>
        <taxon>Spermatophyta</taxon>
        <taxon>Magnoliopsida</taxon>
        <taxon>Proteales</taxon>
        <taxon>Nelumbonaceae</taxon>
        <taxon>Nelumbo</taxon>
    </lineage>
</organism>
<proteinExistence type="predicted"/>